<keyword evidence="3" id="KW-0813">Transport</keyword>
<dbReference type="InterPro" id="IPR038770">
    <property type="entry name" value="Na+/solute_symporter_sf"/>
</dbReference>
<accession>A0ABS9HRS1</accession>
<evidence type="ECO:0000313" key="12">
    <source>
        <dbReference type="Proteomes" id="UP001430796"/>
    </source>
</evidence>
<name>A0ABS9HRS1_9GAMM</name>
<keyword evidence="12" id="KW-1185">Reference proteome</keyword>
<reference evidence="11 12" key="2">
    <citation type="submission" date="2022-01" db="EMBL/GenBank/DDBJ databases">
        <title>Lysobacter chinensis sp. nov., a bacterium isolated from cow dung compost.</title>
        <authorList>
            <person name="Liu Y."/>
        </authorList>
    </citation>
    <scope>NUCLEOTIDE SEQUENCE [LARGE SCALE GENOMIC DNA]</scope>
    <source>
        <strain evidence="11 12">TLK-CK17</strain>
    </source>
</reference>
<dbReference type="SUPFAM" id="SSF52402">
    <property type="entry name" value="Adenine nucleotide alpha hydrolases-like"/>
    <property type="match status" value="1"/>
</dbReference>
<comment type="subcellular location">
    <subcellularLocation>
        <location evidence="1">Membrane</location>
        <topology evidence="1">Multi-pass membrane protein</topology>
    </subcellularLocation>
</comment>
<evidence type="ECO:0000256" key="7">
    <source>
        <dbReference type="ARBA" id="ARBA00023065"/>
    </source>
</evidence>
<feature type="transmembrane region" description="Helical" evidence="9">
    <location>
        <begin position="54"/>
        <end position="70"/>
    </location>
</feature>
<evidence type="ECO:0000256" key="6">
    <source>
        <dbReference type="ARBA" id="ARBA00022989"/>
    </source>
</evidence>
<evidence type="ECO:0000256" key="4">
    <source>
        <dbReference type="ARBA" id="ARBA00022449"/>
    </source>
</evidence>
<evidence type="ECO:0000256" key="5">
    <source>
        <dbReference type="ARBA" id="ARBA00022692"/>
    </source>
</evidence>
<keyword evidence="7" id="KW-0406">Ion transport</keyword>
<comment type="caution">
    <text evidence="11">The sequence shown here is derived from an EMBL/GenBank/DDBJ whole genome shotgun (WGS) entry which is preliminary data.</text>
</comment>
<dbReference type="PRINTS" id="PR01438">
    <property type="entry name" value="UNVRSLSTRESS"/>
</dbReference>
<keyword evidence="6 9" id="KW-1133">Transmembrane helix</keyword>
<evidence type="ECO:0000256" key="2">
    <source>
        <dbReference type="ARBA" id="ARBA00005551"/>
    </source>
</evidence>
<evidence type="ECO:0000259" key="10">
    <source>
        <dbReference type="Pfam" id="PF00999"/>
    </source>
</evidence>
<dbReference type="RefSeq" id="WP_237053792.1">
    <property type="nucleotide sequence ID" value="NZ_JAKJPO010000003.1"/>
</dbReference>
<dbReference type="InterPro" id="IPR006153">
    <property type="entry name" value="Cation/H_exchanger_TM"/>
</dbReference>
<dbReference type="PANTHER" id="PTHR42751:SF3">
    <property type="entry name" value="SODIUM_GLUTAMATE SYMPORTER"/>
    <property type="match status" value="1"/>
</dbReference>
<organism evidence="11 12">
    <name type="scientific">Marilutibacter chinensis</name>
    <dbReference type="NCBI Taxonomy" id="2912247"/>
    <lineage>
        <taxon>Bacteria</taxon>
        <taxon>Pseudomonadati</taxon>
        <taxon>Pseudomonadota</taxon>
        <taxon>Gammaproteobacteria</taxon>
        <taxon>Lysobacterales</taxon>
        <taxon>Lysobacteraceae</taxon>
        <taxon>Marilutibacter</taxon>
    </lineage>
</organism>
<reference evidence="12" key="1">
    <citation type="submission" date="2022-01" db="EMBL/GenBank/DDBJ databases">
        <title>Lysobacter chinensis sp. nov., a bacterium isolated from cow dung compost.</title>
        <authorList>
            <person name="Zhou L.Y."/>
        </authorList>
    </citation>
    <scope>NUCLEOTIDE SEQUENCE [LARGE SCALE GENOMIC DNA]</scope>
    <source>
        <strain evidence="12">TLK-CK17</strain>
    </source>
</reference>
<feature type="domain" description="Cation/H+ exchanger transmembrane" evidence="10">
    <location>
        <begin position="10"/>
        <end position="77"/>
    </location>
</feature>
<gene>
    <name evidence="11" type="ORF">L3V18_06050</name>
</gene>
<dbReference type="PANTHER" id="PTHR42751">
    <property type="entry name" value="SODIUM/HYDROGEN EXCHANGER FAMILY/TRKA DOMAIN PROTEIN"/>
    <property type="match status" value="1"/>
</dbReference>
<evidence type="ECO:0000256" key="8">
    <source>
        <dbReference type="ARBA" id="ARBA00023136"/>
    </source>
</evidence>
<keyword evidence="4" id="KW-0050">Antiport</keyword>
<evidence type="ECO:0000256" key="3">
    <source>
        <dbReference type="ARBA" id="ARBA00022448"/>
    </source>
</evidence>
<evidence type="ECO:0000256" key="9">
    <source>
        <dbReference type="SAM" id="Phobius"/>
    </source>
</evidence>
<protein>
    <submittedName>
        <fullName evidence="11">Cation:proton antiporter</fullName>
    </submittedName>
</protein>
<keyword evidence="8 9" id="KW-0472">Membrane</keyword>
<feature type="transmembrane region" description="Helical" evidence="9">
    <location>
        <begin position="29"/>
        <end position="47"/>
    </location>
</feature>
<evidence type="ECO:0000256" key="1">
    <source>
        <dbReference type="ARBA" id="ARBA00004141"/>
    </source>
</evidence>
<proteinExistence type="inferred from homology"/>
<dbReference type="Proteomes" id="UP001430796">
    <property type="component" value="Unassembled WGS sequence"/>
</dbReference>
<reference evidence="11 12" key="3">
    <citation type="submission" date="2022-01" db="EMBL/GenBank/DDBJ databases">
        <authorList>
            <person name="Zhou L.Y."/>
        </authorList>
    </citation>
    <scope>NUCLEOTIDE SEQUENCE [LARGE SCALE GENOMIC DNA]</scope>
    <source>
        <strain evidence="11 12">TLK-CK17</strain>
    </source>
</reference>
<dbReference type="Pfam" id="PF00999">
    <property type="entry name" value="Na_H_Exchanger"/>
    <property type="match status" value="1"/>
</dbReference>
<evidence type="ECO:0000313" key="11">
    <source>
        <dbReference type="EMBL" id="MCF7221353.1"/>
    </source>
</evidence>
<sequence>MYDEMALLLFATAVPGVVALRLKQPVIVAYILIGIVAGPSVLDWISAHEPMEPLAGIGVTVLLFVVGLKLEPARLVREYLRSRDADPVSIGSHGRGALSDVLLGSIAQRILETARGDVLLVRRPLD</sequence>
<dbReference type="InterPro" id="IPR006015">
    <property type="entry name" value="Universal_stress_UspA"/>
</dbReference>
<dbReference type="EMBL" id="JAKJPO010000003">
    <property type="protein sequence ID" value="MCF7221353.1"/>
    <property type="molecule type" value="Genomic_DNA"/>
</dbReference>
<comment type="similarity">
    <text evidence="2">Belongs to the monovalent cation:proton antiporter 2 (CPA2) transporter (TC 2.A.37) family.</text>
</comment>
<dbReference type="Gene3D" id="1.20.1530.20">
    <property type="match status" value="1"/>
</dbReference>
<keyword evidence="5 9" id="KW-0812">Transmembrane</keyword>